<name>A0A2J8L2D3_PANTR</name>
<evidence type="ECO:0000256" key="1">
    <source>
        <dbReference type="SAM" id="MobiDB-lite"/>
    </source>
</evidence>
<gene>
    <name evidence="2" type="ORF">CK820_G0033711</name>
</gene>
<evidence type="ECO:0000313" key="3">
    <source>
        <dbReference type="Proteomes" id="UP000236370"/>
    </source>
</evidence>
<organism evidence="2 3">
    <name type="scientific">Pan troglodytes</name>
    <name type="common">Chimpanzee</name>
    <dbReference type="NCBI Taxonomy" id="9598"/>
    <lineage>
        <taxon>Eukaryota</taxon>
        <taxon>Metazoa</taxon>
        <taxon>Chordata</taxon>
        <taxon>Craniata</taxon>
        <taxon>Vertebrata</taxon>
        <taxon>Euteleostomi</taxon>
        <taxon>Mammalia</taxon>
        <taxon>Eutheria</taxon>
        <taxon>Euarchontoglires</taxon>
        <taxon>Primates</taxon>
        <taxon>Haplorrhini</taxon>
        <taxon>Catarrhini</taxon>
        <taxon>Hominidae</taxon>
        <taxon>Pan</taxon>
    </lineage>
</organism>
<feature type="region of interest" description="Disordered" evidence="1">
    <location>
        <begin position="1"/>
        <end position="41"/>
    </location>
</feature>
<evidence type="ECO:0000313" key="2">
    <source>
        <dbReference type="EMBL" id="PNI41411.1"/>
    </source>
</evidence>
<sequence>MAEGDEAARGQQPHQGLRRRRRTSDPTAAVNHVSSTTSLDGVSLCRPGWGAVARSRLTASSASQVHAILRPQPPEYLGLQAPATVSGLLFLYF</sequence>
<dbReference type="Proteomes" id="UP000236370">
    <property type="component" value="Unassembled WGS sequence"/>
</dbReference>
<proteinExistence type="predicted"/>
<dbReference type="AlphaFoldDB" id="A0A2J8L2D3"/>
<dbReference type="EMBL" id="NBAG03000318">
    <property type="protein sequence ID" value="PNI41411.1"/>
    <property type="molecule type" value="Genomic_DNA"/>
</dbReference>
<comment type="caution">
    <text evidence="2">The sequence shown here is derived from an EMBL/GenBank/DDBJ whole genome shotgun (WGS) entry which is preliminary data.</text>
</comment>
<protein>
    <submittedName>
        <fullName evidence="2">ATL2 isoform 17</fullName>
    </submittedName>
</protein>
<reference evidence="2 3" key="1">
    <citation type="submission" date="2017-12" db="EMBL/GenBank/DDBJ databases">
        <title>High-resolution comparative analysis of great ape genomes.</title>
        <authorList>
            <person name="Pollen A."/>
            <person name="Hastie A."/>
            <person name="Hormozdiari F."/>
            <person name="Dougherty M."/>
            <person name="Liu R."/>
            <person name="Chaisson M."/>
            <person name="Hoppe E."/>
            <person name="Hill C."/>
            <person name="Pang A."/>
            <person name="Hillier L."/>
            <person name="Baker C."/>
            <person name="Armstrong J."/>
            <person name="Shendure J."/>
            <person name="Paten B."/>
            <person name="Wilson R."/>
            <person name="Chao H."/>
            <person name="Schneider V."/>
            <person name="Ventura M."/>
            <person name="Kronenberg Z."/>
            <person name="Murali S."/>
            <person name="Gordon D."/>
            <person name="Cantsilieris S."/>
            <person name="Munson K."/>
            <person name="Nelson B."/>
            <person name="Raja A."/>
            <person name="Underwood J."/>
            <person name="Diekhans M."/>
            <person name="Fiddes I."/>
            <person name="Haussler D."/>
            <person name="Eichler E."/>
        </authorList>
    </citation>
    <scope>NUCLEOTIDE SEQUENCE [LARGE SCALE GENOMIC DNA]</scope>
    <source>
        <strain evidence="2">Yerkes chimp pedigree #C0471</strain>
    </source>
</reference>
<accession>A0A2J8L2D3</accession>